<dbReference type="InterPro" id="IPR050975">
    <property type="entry name" value="Sleep_regulator"/>
</dbReference>
<evidence type="ECO:0000313" key="10">
    <source>
        <dbReference type="Proteomes" id="UP000192223"/>
    </source>
</evidence>
<evidence type="ECO:0000256" key="5">
    <source>
        <dbReference type="ARBA" id="ARBA00022989"/>
    </source>
</evidence>
<feature type="chain" id="PRO_5010703366" evidence="9">
    <location>
        <begin position="24"/>
        <end position="139"/>
    </location>
</feature>
<comment type="subcellular location">
    <subcellularLocation>
        <location evidence="1">Membrane</location>
        <topology evidence="1">Lipid-anchor</topology>
        <topology evidence="1">GPI-anchor</topology>
    </subcellularLocation>
</comment>
<dbReference type="PANTHER" id="PTHR33562:SF2">
    <property type="entry name" value="PROTEIN QUIVER"/>
    <property type="match status" value="1"/>
</dbReference>
<reference evidence="11" key="1">
    <citation type="submission" date="2025-08" db="UniProtKB">
        <authorList>
            <consortium name="RefSeq"/>
        </authorList>
    </citation>
    <scope>IDENTIFICATION</scope>
    <source>
        <tissue evidence="11">Entire body</tissue>
    </source>
</reference>
<keyword evidence="5" id="KW-1133">Transmembrane helix</keyword>
<dbReference type="InParanoid" id="A0A1W4WXD6"/>
<keyword evidence="3" id="KW-0812">Transmembrane</keyword>
<evidence type="ECO:0000256" key="2">
    <source>
        <dbReference type="ARBA" id="ARBA00022622"/>
    </source>
</evidence>
<accession>A0A1W4WXD6</accession>
<dbReference type="GO" id="GO:0032222">
    <property type="term" value="P:regulation of synaptic transmission, cholinergic"/>
    <property type="evidence" value="ECO:0007669"/>
    <property type="project" value="InterPro"/>
</dbReference>
<dbReference type="Pfam" id="PF17064">
    <property type="entry name" value="QVR"/>
    <property type="match status" value="1"/>
</dbReference>
<sequence length="139" mass="16217">MRLRHGNTLITMVVLLQIQWVFGIKCYQCRDDTEKDCVGNPMKYLKECAEKTGTSRERYCRKVSYKIYFLPKEKDVIVRECAYNNDEGDKCYYSSEWNKGSSFICECPTDGCNESSHDPIVSFTLMGYCLGFVFWNFPS</sequence>
<evidence type="ECO:0000256" key="9">
    <source>
        <dbReference type="SAM" id="SignalP"/>
    </source>
</evidence>
<keyword evidence="4 9" id="KW-0732">Signal</keyword>
<dbReference type="GO" id="GO:0030431">
    <property type="term" value="P:sleep"/>
    <property type="evidence" value="ECO:0007669"/>
    <property type="project" value="InterPro"/>
</dbReference>
<dbReference type="RefSeq" id="XP_018324720.1">
    <property type="nucleotide sequence ID" value="XM_018469218.2"/>
</dbReference>
<proteinExistence type="predicted"/>
<dbReference type="KEGG" id="apln:108736688"/>
<evidence type="ECO:0000256" key="1">
    <source>
        <dbReference type="ARBA" id="ARBA00004589"/>
    </source>
</evidence>
<dbReference type="AlphaFoldDB" id="A0A1W4WXD6"/>
<dbReference type="SUPFAM" id="SSF57302">
    <property type="entry name" value="Snake toxin-like"/>
    <property type="match status" value="1"/>
</dbReference>
<evidence type="ECO:0000256" key="7">
    <source>
        <dbReference type="ARBA" id="ARBA00023180"/>
    </source>
</evidence>
<keyword evidence="7" id="KW-0325">Glycoprotein</keyword>
<dbReference type="GeneID" id="108736688"/>
<dbReference type="PANTHER" id="PTHR33562">
    <property type="entry name" value="ATILLA, ISOFORM B-RELATED-RELATED"/>
    <property type="match status" value="1"/>
</dbReference>
<gene>
    <name evidence="11" type="primary">LOC108736688</name>
</gene>
<dbReference type="InterPro" id="IPR031424">
    <property type="entry name" value="QVR-like"/>
</dbReference>
<keyword evidence="2" id="KW-0336">GPI-anchor</keyword>
<keyword evidence="10" id="KW-1185">Reference proteome</keyword>
<evidence type="ECO:0000313" key="11">
    <source>
        <dbReference type="RefSeq" id="XP_018324720.1"/>
    </source>
</evidence>
<protein>
    <submittedName>
        <fullName evidence="11">Uncharacterized protein LOC108736688 isoform X1</fullName>
    </submittedName>
</protein>
<evidence type="ECO:0000256" key="4">
    <source>
        <dbReference type="ARBA" id="ARBA00022729"/>
    </source>
</evidence>
<organism evidence="10 11">
    <name type="scientific">Agrilus planipennis</name>
    <name type="common">Emerald ash borer</name>
    <name type="synonym">Agrilus marcopoli</name>
    <dbReference type="NCBI Taxonomy" id="224129"/>
    <lineage>
        <taxon>Eukaryota</taxon>
        <taxon>Metazoa</taxon>
        <taxon>Ecdysozoa</taxon>
        <taxon>Arthropoda</taxon>
        <taxon>Hexapoda</taxon>
        <taxon>Insecta</taxon>
        <taxon>Pterygota</taxon>
        <taxon>Neoptera</taxon>
        <taxon>Endopterygota</taxon>
        <taxon>Coleoptera</taxon>
        <taxon>Polyphaga</taxon>
        <taxon>Elateriformia</taxon>
        <taxon>Buprestoidea</taxon>
        <taxon>Buprestidae</taxon>
        <taxon>Agrilinae</taxon>
        <taxon>Agrilus</taxon>
    </lineage>
</organism>
<name>A0A1W4WXD6_AGRPL</name>
<evidence type="ECO:0000256" key="3">
    <source>
        <dbReference type="ARBA" id="ARBA00022692"/>
    </source>
</evidence>
<keyword evidence="8" id="KW-0449">Lipoprotein</keyword>
<evidence type="ECO:0000256" key="6">
    <source>
        <dbReference type="ARBA" id="ARBA00023136"/>
    </source>
</evidence>
<evidence type="ECO:0000256" key="8">
    <source>
        <dbReference type="ARBA" id="ARBA00023288"/>
    </source>
</evidence>
<dbReference type="GO" id="GO:0098552">
    <property type="term" value="C:side of membrane"/>
    <property type="evidence" value="ECO:0007669"/>
    <property type="project" value="UniProtKB-KW"/>
</dbReference>
<dbReference type="Proteomes" id="UP000192223">
    <property type="component" value="Unplaced"/>
</dbReference>
<dbReference type="InterPro" id="IPR045860">
    <property type="entry name" value="Snake_toxin-like_sf"/>
</dbReference>
<keyword evidence="6" id="KW-0472">Membrane</keyword>
<feature type="signal peptide" evidence="9">
    <location>
        <begin position="1"/>
        <end position="23"/>
    </location>
</feature>